<dbReference type="InterPro" id="IPR000092">
    <property type="entry name" value="Polyprenyl_synt"/>
</dbReference>
<sequence>MEKDRVERAFLPSSPLTAKPSLLPLTQGAADFILQPMTGVTDLILPDAAFDEQLREVLQSRVEFIALIGEDLVSAGGKRTRPLITLLSAQALGLSAKDSAWPRVMELAACVELLHSASLLHDDLIDNSETRRGQQTAFKRFGNVVSVMSGDFMLARLLMLLAQMPNNAALTRTFGETASLICEGEVLQFQVAAYGDYTLENYWQVIHGKTAALLELAASSPALLFGSPPHIREALATFGREYGMAFQIQDDLLDLMSDEATLGKPVGSDLHEGKATYPVLLLLETAQGEEVRQILERSAGAAGDVARVRELAKQYEVSRKTREEIRRRADLAVEALAALPASPAKTALTELARKELERKH</sequence>
<keyword evidence="3 6" id="KW-0808">Transferase</keyword>
<evidence type="ECO:0000256" key="3">
    <source>
        <dbReference type="ARBA" id="ARBA00022679"/>
    </source>
</evidence>
<dbReference type="Proteomes" id="UP001458946">
    <property type="component" value="Unassembled WGS sequence"/>
</dbReference>
<comment type="cofactor">
    <cofactor evidence="1">
        <name>Mg(2+)</name>
        <dbReference type="ChEBI" id="CHEBI:18420"/>
    </cofactor>
</comment>
<dbReference type="SUPFAM" id="SSF48576">
    <property type="entry name" value="Terpenoid synthases"/>
    <property type="match status" value="1"/>
</dbReference>
<comment type="caution">
    <text evidence="7">The sequence shown here is derived from an EMBL/GenBank/DDBJ whole genome shotgun (WGS) entry which is preliminary data.</text>
</comment>
<evidence type="ECO:0000256" key="2">
    <source>
        <dbReference type="ARBA" id="ARBA00006706"/>
    </source>
</evidence>
<evidence type="ECO:0000256" key="1">
    <source>
        <dbReference type="ARBA" id="ARBA00001946"/>
    </source>
</evidence>
<name>A0ABP9VG13_9DEIO</name>
<dbReference type="PROSITE" id="PS00723">
    <property type="entry name" value="POLYPRENYL_SYNTHASE_1"/>
    <property type="match status" value="1"/>
</dbReference>
<dbReference type="SFLD" id="SFLDS00005">
    <property type="entry name" value="Isoprenoid_Synthase_Type_I"/>
    <property type="match status" value="1"/>
</dbReference>
<keyword evidence="4" id="KW-0479">Metal-binding</keyword>
<evidence type="ECO:0000256" key="6">
    <source>
        <dbReference type="RuleBase" id="RU004466"/>
    </source>
</evidence>
<organism evidence="7 8">
    <name type="scientific">Deinococcus xinjiangensis</name>
    <dbReference type="NCBI Taxonomy" id="457454"/>
    <lineage>
        <taxon>Bacteria</taxon>
        <taxon>Thermotogati</taxon>
        <taxon>Deinococcota</taxon>
        <taxon>Deinococci</taxon>
        <taxon>Deinococcales</taxon>
        <taxon>Deinococcaceae</taxon>
        <taxon>Deinococcus</taxon>
    </lineage>
</organism>
<gene>
    <name evidence="7" type="primary">sdsA</name>
    <name evidence="7" type="ORF">Dxin01_03921</name>
</gene>
<evidence type="ECO:0000256" key="5">
    <source>
        <dbReference type="ARBA" id="ARBA00022842"/>
    </source>
</evidence>
<evidence type="ECO:0000313" key="8">
    <source>
        <dbReference type="Proteomes" id="UP001458946"/>
    </source>
</evidence>
<comment type="similarity">
    <text evidence="2 6">Belongs to the FPP/GGPP synthase family.</text>
</comment>
<dbReference type="PROSITE" id="PS00444">
    <property type="entry name" value="POLYPRENYL_SYNTHASE_2"/>
    <property type="match status" value="1"/>
</dbReference>
<keyword evidence="8" id="KW-1185">Reference proteome</keyword>
<proteinExistence type="inferred from homology"/>
<evidence type="ECO:0000256" key="4">
    <source>
        <dbReference type="ARBA" id="ARBA00022723"/>
    </source>
</evidence>
<reference evidence="7 8" key="1">
    <citation type="submission" date="2024-02" db="EMBL/GenBank/DDBJ databases">
        <title>Deinococcus xinjiangensis NBRC 107630.</title>
        <authorList>
            <person name="Ichikawa N."/>
            <person name="Katano-Makiyama Y."/>
            <person name="Hidaka K."/>
        </authorList>
    </citation>
    <scope>NUCLEOTIDE SEQUENCE [LARGE SCALE GENOMIC DNA]</scope>
    <source>
        <strain evidence="7 8">NBRC 107630</strain>
    </source>
</reference>
<dbReference type="CDD" id="cd00685">
    <property type="entry name" value="Trans_IPPS_HT"/>
    <property type="match status" value="1"/>
</dbReference>
<accession>A0ABP9VG13</accession>
<evidence type="ECO:0000313" key="7">
    <source>
        <dbReference type="EMBL" id="GAA5504152.1"/>
    </source>
</evidence>
<dbReference type="InterPro" id="IPR008949">
    <property type="entry name" value="Isoprenoid_synthase_dom_sf"/>
</dbReference>
<keyword evidence="5" id="KW-0460">Magnesium</keyword>
<dbReference type="PANTHER" id="PTHR12001:SF69">
    <property type="entry name" value="ALL TRANS-POLYPRENYL-DIPHOSPHATE SYNTHASE PDSS1"/>
    <property type="match status" value="1"/>
</dbReference>
<dbReference type="InterPro" id="IPR033749">
    <property type="entry name" value="Polyprenyl_synt_CS"/>
</dbReference>
<dbReference type="PANTHER" id="PTHR12001">
    <property type="entry name" value="GERANYLGERANYL PYROPHOSPHATE SYNTHASE"/>
    <property type="match status" value="1"/>
</dbReference>
<dbReference type="Gene3D" id="1.10.600.10">
    <property type="entry name" value="Farnesyl Diphosphate Synthase"/>
    <property type="match status" value="1"/>
</dbReference>
<dbReference type="Pfam" id="PF00348">
    <property type="entry name" value="polyprenyl_synt"/>
    <property type="match status" value="1"/>
</dbReference>
<dbReference type="EMBL" id="BAABRN010000090">
    <property type="protein sequence ID" value="GAA5504152.1"/>
    <property type="molecule type" value="Genomic_DNA"/>
</dbReference>
<protein>
    <submittedName>
        <fullName evidence="7">All-trans-nonaprenyl-diphosphate synthase (Geranyl-diphosphate specific)</fullName>
    </submittedName>
</protein>